<evidence type="ECO:0000313" key="13">
    <source>
        <dbReference type="EMBL" id="MDT3279901.1"/>
    </source>
</evidence>
<dbReference type="InterPro" id="IPR012910">
    <property type="entry name" value="Plug_dom"/>
</dbReference>
<dbReference type="InterPro" id="IPR000531">
    <property type="entry name" value="Beta-barrel_TonB"/>
</dbReference>
<dbReference type="PANTHER" id="PTHR30069">
    <property type="entry name" value="TONB-DEPENDENT OUTER MEMBRANE RECEPTOR"/>
    <property type="match status" value="1"/>
</dbReference>
<evidence type="ECO:0000256" key="4">
    <source>
        <dbReference type="ARBA" id="ARBA00022692"/>
    </source>
</evidence>
<dbReference type="InterPro" id="IPR036942">
    <property type="entry name" value="Beta-barrel_TonB_sf"/>
</dbReference>
<feature type="domain" description="TonB-dependent receptor-like beta-barrel" evidence="11">
    <location>
        <begin position="225"/>
        <end position="682"/>
    </location>
</feature>
<evidence type="ECO:0000259" key="12">
    <source>
        <dbReference type="Pfam" id="PF07715"/>
    </source>
</evidence>
<dbReference type="Proteomes" id="UP001249505">
    <property type="component" value="Unassembled WGS sequence"/>
</dbReference>
<evidence type="ECO:0000256" key="7">
    <source>
        <dbReference type="ARBA" id="ARBA00023237"/>
    </source>
</evidence>
<keyword evidence="4 8" id="KW-0812">Transmembrane</keyword>
<evidence type="ECO:0000259" key="11">
    <source>
        <dbReference type="Pfam" id="PF00593"/>
    </source>
</evidence>
<evidence type="ECO:0000256" key="9">
    <source>
        <dbReference type="RuleBase" id="RU003357"/>
    </source>
</evidence>
<evidence type="ECO:0000256" key="6">
    <source>
        <dbReference type="ARBA" id="ARBA00023136"/>
    </source>
</evidence>
<gene>
    <name evidence="13" type="ORF">Q4Q50_06275</name>
</gene>
<keyword evidence="2 8" id="KW-0813">Transport</keyword>
<dbReference type="RefSeq" id="WP_063882876.1">
    <property type="nucleotide sequence ID" value="NZ_JAUOES010000006.1"/>
</dbReference>
<comment type="similarity">
    <text evidence="8 9">Belongs to the TonB-dependent receptor family.</text>
</comment>
<keyword evidence="5 9" id="KW-0798">TonB box</keyword>
<evidence type="ECO:0000256" key="3">
    <source>
        <dbReference type="ARBA" id="ARBA00022452"/>
    </source>
</evidence>
<name>A0ABU3FX17_9GAMM</name>
<sequence length="717" mass="77908">MRLALTPCAASIRYALVGSVLLSGMAFATTPVTSTTPPANIERLIISGSRVVERIDEVPSSVTLIDNATLNQDLKVSSELQNILAMRVPGLAPSSGTSSNAGQTLRGRKALILIDGVPQSTPLRNGSLDMRSVDANAIERIEVIKGATSIYGNGAAGGIINYITKKPGDSKAQVNLGASSKFSTVKFEDSAGYRFNAGVDGSLEKFSYVLNAVTEETGLQRDAEGDVPGLVYGLSETKTQNLFTKLQYQFTDAKSLQFTYNYYEAQQDADLVDVSGSINSGVKTYAIKDTSGKPKLGEPQGPKGNHNVTLKYVDDALLDSTQMVLDAYGQKIDNMFFFSSSLANPSEGYSGGQSIILSEKIGLRANFNTEVDWDNIVTNFVYGVDALQDISSQPLEDGRIWVPEMDMTNLAFYLQTKWVIFDDWVIKAGVRQDSVDLSVKDYSTLKLCASATQCTESIDVKGGDLGFNATTYNLGLRYTGSSFASPFISYSQGADISDLGLLLRAAAVNDIALIKSQAAIIDNYEIGISGYVDAFSYELAAFFSESELGTSSKYDAVSGAYVPIRAPQEIWGYEAQVSYAWLDNLSTGMSYSFVEGKDTEKDEYLDGQIISPPKFTATLDWQPTDNSNISLAYLYIGDRDRFEPINGAYVGSQGPVEHYNIVNLSSSYQINDWTLSLGVENLFNEDYYSARSQSFTFKGYNTKGLGTTMNVGVSYQF</sequence>
<dbReference type="EMBL" id="JAUOES010000006">
    <property type="protein sequence ID" value="MDT3279901.1"/>
    <property type="molecule type" value="Genomic_DNA"/>
</dbReference>
<proteinExistence type="inferred from homology"/>
<protein>
    <submittedName>
        <fullName evidence="13">TonB-dependent receptor</fullName>
    </submittedName>
</protein>
<dbReference type="Pfam" id="PF07715">
    <property type="entry name" value="Plug"/>
    <property type="match status" value="1"/>
</dbReference>
<keyword evidence="10" id="KW-0732">Signal</keyword>
<evidence type="ECO:0000256" key="2">
    <source>
        <dbReference type="ARBA" id="ARBA00022448"/>
    </source>
</evidence>
<keyword evidence="14" id="KW-1185">Reference proteome</keyword>
<keyword evidence="3 8" id="KW-1134">Transmembrane beta strand</keyword>
<evidence type="ECO:0000313" key="14">
    <source>
        <dbReference type="Proteomes" id="UP001249505"/>
    </source>
</evidence>
<dbReference type="Pfam" id="PF00593">
    <property type="entry name" value="TonB_dep_Rec_b-barrel"/>
    <property type="match status" value="1"/>
</dbReference>
<feature type="domain" description="TonB-dependent receptor plug" evidence="12">
    <location>
        <begin position="56"/>
        <end position="159"/>
    </location>
</feature>
<accession>A0ABU3FX17</accession>
<evidence type="ECO:0000256" key="10">
    <source>
        <dbReference type="SAM" id="SignalP"/>
    </source>
</evidence>
<dbReference type="SUPFAM" id="SSF56935">
    <property type="entry name" value="Porins"/>
    <property type="match status" value="1"/>
</dbReference>
<comment type="subcellular location">
    <subcellularLocation>
        <location evidence="1 8">Cell outer membrane</location>
        <topology evidence="1 8">Multi-pass membrane protein</topology>
    </subcellularLocation>
</comment>
<comment type="caution">
    <text evidence="13">The sequence shown here is derived from an EMBL/GenBank/DDBJ whole genome shotgun (WGS) entry which is preliminary data.</text>
</comment>
<evidence type="ECO:0000256" key="5">
    <source>
        <dbReference type="ARBA" id="ARBA00023077"/>
    </source>
</evidence>
<feature type="signal peptide" evidence="10">
    <location>
        <begin position="1"/>
        <end position="28"/>
    </location>
</feature>
<feature type="chain" id="PRO_5045371650" evidence="10">
    <location>
        <begin position="29"/>
        <end position="717"/>
    </location>
</feature>
<dbReference type="CDD" id="cd01347">
    <property type="entry name" value="ligand_gated_channel"/>
    <property type="match status" value="1"/>
</dbReference>
<evidence type="ECO:0000256" key="1">
    <source>
        <dbReference type="ARBA" id="ARBA00004571"/>
    </source>
</evidence>
<dbReference type="PROSITE" id="PS52016">
    <property type="entry name" value="TONB_DEPENDENT_REC_3"/>
    <property type="match status" value="1"/>
</dbReference>
<keyword evidence="13" id="KW-0675">Receptor</keyword>
<organism evidence="13 14">
    <name type="scientific">Shewanella scandinavica</name>
    <dbReference type="NCBI Taxonomy" id="3063538"/>
    <lineage>
        <taxon>Bacteria</taxon>
        <taxon>Pseudomonadati</taxon>
        <taxon>Pseudomonadota</taxon>
        <taxon>Gammaproteobacteria</taxon>
        <taxon>Alteromonadales</taxon>
        <taxon>Shewanellaceae</taxon>
        <taxon>Shewanella</taxon>
    </lineage>
</organism>
<keyword evidence="6 8" id="KW-0472">Membrane</keyword>
<dbReference type="PANTHER" id="PTHR30069:SF42">
    <property type="entry name" value="FERRIC AEROBACTIN RECEPTOR"/>
    <property type="match status" value="1"/>
</dbReference>
<reference evidence="13 14" key="1">
    <citation type="submission" date="2023-07" db="EMBL/GenBank/DDBJ databases">
        <title>Novel Shewanella species isolated from Baltic Sea sediments.</title>
        <authorList>
            <person name="Martin-Rodriguez A.J."/>
        </authorList>
    </citation>
    <scope>NUCLEOTIDE SEQUENCE [LARGE SCALE GENOMIC DNA]</scope>
    <source>
        <strain evidence="13 14">SP2S1-2</strain>
    </source>
</reference>
<dbReference type="Gene3D" id="2.40.170.20">
    <property type="entry name" value="TonB-dependent receptor, beta-barrel domain"/>
    <property type="match status" value="1"/>
</dbReference>
<evidence type="ECO:0000256" key="8">
    <source>
        <dbReference type="PROSITE-ProRule" id="PRU01360"/>
    </source>
</evidence>
<keyword evidence="7 8" id="KW-0998">Cell outer membrane</keyword>
<dbReference type="InterPro" id="IPR039426">
    <property type="entry name" value="TonB-dep_rcpt-like"/>
</dbReference>
<dbReference type="InterPro" id="IPR037066">
    <property type="entry name" value="Plug_dom_sf"/>
</dbReference>
<dbReference type="Gene3D" id="2.170.130.10">
    <property type="entry name" value="TonB-dependent receptor, plug domain"/>
    <property type="match status" value="1"/>
</dbReference>